<protein>
    <submittedName>
        <fullName evidence="2">Pilus component Flp/Fap</fullName>
    </submittedName>
</protein>
<keyword evidence="1" id="KW-0812">Transmembrane</keyword>
<dbReference type="InterPro" id="IPR007047">
    <property type="entry name" value="Flp_Fap"/>
</dbReference>
<reference evidence="2 3" key="1">
    <citation type="submission" date="2012-11" db="EMBL/GenBank/DDBJ databases">
        <title>Whole genome sequence of Acidisphaera rubrifaciens HS-AP3.</title>
        <authorList>
            <person name="Azuma Y."/>
            <person name="Higashiura N."/>
            <person name="Hirakawa H."/>
            <person name="Matsushita K."/>
        </authorList>
    </citation>
    <scope>NUCLEOTIDE SEQUENCE [LARGE SCALE GENOMIC DNA]</scope>
    <source>
        <strain evidence="2 3">HS-AP3</strain>
    </source>
</reference>
<evidence type="ECO:0000256" key="1">
    <source>
        <dbReference type="SAM" id="Phobius"/>
    </source>
</evidence>
<organism evidence="2 3">
    <name type="scientific">Acidisphaera rubrifaciens HS-AP3</name>
    <dbReference type="NCBI Taxonomy" id="1231350"/>
    <lineage>
        <taxon>Bacteria</taxon>
        <taxon>Pseudomonadati</taxon>
        <taxon>Pseudomonadota</taxon>
        <taxon>Alphaproteobacteria</taxon>
        <taxon>Acetobacterales</taxon>
        <taxon>Acetobacteraceae</taxon>
        <taxon>Acidisphaera</taxon>
    </lineage>
</organism>
<feature type="transmembrane region" description="Helical" evidence="1">
    <location>
        <begin position="20"/>
        <end position="42"/>
    </location>
</feature>
<keyword evidence="1" id="KW-0472">Membrane</keyword>
<sequence length="53" mass="5651">MRVRPRVMLSDRRGVTALEYGLIAALIALVLVAALTSVGGGLNHTFNQISNTL</sequence>
<dbReference type="RefSeq" id="WP_048863106.1">
    <property type="nucleotide sequence ID" value="NZ_BANB01000859.1"/>
</dbReference>
<keyword evidence="1" id="KW-1133">Transmembrane helix</keyword>
<evidence type="ECO:0000313" key="3">
    <source>
        <dbReference type="Proteomes" id="UP000032680"/>
    </source>
</evidence>
<dbReference type="Pfam" id="PF04964">
    <property type="entry name" value="Flp_Fap"/>
    <property type="match status" value="1"/>
</dbReference>
<dbReference type="EMBL" id="BANB01000859">
    <property type="protein sequence ID" value="GAN78444.1"/>
    <property type="molecule type" value="Genomic_DNA"/>
</dbReference>
<proteinExistence type="predicted"/>
<name>A0A0D6PC57_9PROT</name>
<dbReference type="Proteomes" id="UP000032680">
    <property type="component" value="Unassembled WGS sequence"/>
</dbReference>
<keyword evidence="3" id="KW-1185">Reference proteome</keyword>
<accession>A0A0D6PC57</accession>
<dbReference type="AlphaFoldDB" id="A0A0D6PC57"/>
<gene>
    <name evidence="2" type="ORF">Asru_0861_02</name>
</gene>
<comment type="caution">
    <text evidence="2">The sequence shown here is derived from an EMBL/GenBank/DDBJ whole genome shotgun (WGS) entry which is preliminary data.</text>
</comment>
<evidence type="ECO:0000313" key="2">
    <source>
        <dbReference type="EMBL" id="GAN78444.1"/>
    </source>
</evidence>